<keyword evidence="2" id="KW-1185">Reference proteome</keyword>
<dbReference type="AlphaFoldDB" id="B6QMY0"/>
<name>B6QMY0_TALMQ</name>
<proteinExistence type="predicted"/>
<protein>
    <submittedName>
        <fullName evidence="1">Uncharacterized protein</fullName>
    </submittedName>
</protein>
<dbReference type="VEuPathDB" id="FungiDB:PMAA_061270"/>
<dbReference type="InterPro" id="IPR027443">
    <property type="entry name" value="IPNS-like_sf"/>
</dbReference>
<organism evidence="1 2">
    <name type="scientific">Talaromyces marneffei (strain ATCC 18224 / CBS 334.59 / QM 7333)</name>
    <name type="common">Penicillium marneffei</name>
    <dbReference type="NCBI Taxonomy" id="441960"/>
    <lineage>
        <taxon>Eukaryota</taxon>
        <taxon>Fungi</taxon>
        <taxon>Dikarya</taxon>
        <taxon>Ascomycota</taxon>
        <taxon>Pezizomycotina</taxon>
        <taxon>Eurotiomycetes</taxon>
        <taxon>Eurotiomycetidae</taxon>
        <taxon>Eurotiales</taxon>
        <taxon>Trichocomaceae</taxon>
        <taxon>Talaromyces</taxon>
        <taxon>Talaromyces sect. Talaromyces</taxon>
    </lineage>
</organism>
<dbReference type="PhylomeDB" id="B6QMY0"/>
<evidence type="ECO:0000313" key="2">
    <source>
        <dbReference type="Proteomes" id="UP000001294"/>
    </source>
</evidence>
<dbReference type="Proteomes" id="UP000001294">
    <property type="component" value="Unassembled WGS sequence"/>
</dbReference>
<reference evidence="2" key="1">
    <citation type="journal article" date="2015" name="Genome Announc.">
        <title>Genome sequence of the AIDS-associated pathogen Penicillium marneffei (ATCC18224) and its near taxonomic relative Talaromyces stipitatus (ATCC10500).</title>
        <authorList>
            <person name="Nierman W.C."/>
            <person name="Fedorova-Abrams N.D."/>
            <person name="Andrianopoulos A."/>
        </authorList>
    </citation>
    <scope>NUCLEOTIDE SEQUENCE [LARGE SCALE GENOMIC DNA]</scope>
    <source>
        <strain evidence="2">ATCC 18224 / CBS 334.59 / QM 7333</strain>
    </source>
</reference>
<dbReference type="HOGENOM" id="CLU_1971294_0_0_1"/>
<dbReference type="EMBL" id="DS995903">
    <property type="protein sequence ID" value="EEA22349.1"/>
    <property type="molecule type" value="Genomic_DNA"/>
</dbReference>
<gene>
    <name evidence="1" type="ORF">PMAA_061270</name>
</gene>
<accession>B6QMY0</accession>
<evidence type="ECO:0000313" key="1">
    <source>
        <dbReference type="EMBL" id="EEA22349.1"/>
    </source>
</evidence>
<dbReference type="Gene3D" id="2.60.120.330">
    <property type="entry name" value="B-lactam Antibiotic, Isopenicillin N Synthase, Chain"/>
    <property type="match status" value="1"/>
</dbReference>
<sequence length="127" mass="14117">MGDANVEWTGGVLRSNMHRINYAPGDQRYTDRYSVAMAVRPFMEASMGRLQGGRIPTAEDDRCEGIEIAIDNANTIGSLTAQEWELKKAMSLRDGLHPKLDTDISSLPPTFPAREYTSEIFLQAPTL</sequence>
<dbReference type="SUPFAM" id="SSF51197">
    <property type="entry name" value="Clavaminate synthase-like"/>
    <property type="match status" value="1"/>
</dbReference>